<evidence type="ECO:0000259" key="14">
    <source>
        <dbReference type="Pfam" id="PF00117"/>
    </source>
</evidence>
<keyword evidence="8 12" id="KW-0368">Histidine biosynthesis</keyword>
<keyword evidence="6 12" id="KW-0378">Hydrolase</keyword>
<evidence type="ECO:0000256" key="9">
    <source>
        <dbReference type="ARBA" id="ARBA00023239"/>
    </source>
</evidence>
<evidence type="ECO:0000256" key="3">
    <source>
        <dbReference type="ARBA" id="ARBA00011152"/>
    </source>
</evidence>
<dbReference type="HAMAP" id="MF_00278">
    <property type="entry name" value="HisH"/>
    <property type="match status" value="1"/>
</dbReference>
<comment type="function">
    <text evidence="12">IGPS catalyzes the conversion of PRFAR and glutamine to IGP, AICAR and glutamate. The HisH subunit catalyzes the hydrolysis of glutamine to glutamate and ammonia as part of the synthesis of IGP and AICAR. The resulting ammonia molecule is channeled to the active site of HisF.</text>
</comment>
<keyword evidence="7 12" id="KW-0315">Glutamine amidotransferase</keyword>
<dbReference type="NCBIfam" id="TIGR01855">
    <property type="entry name" value="IMP_synth_hisH"/>
    <property type="match status" value="1"/>
</dbReference>
<dbReference type="CDD" id="cd01748">
    <property type="entry name" value="GATase1_IGP_Synthase"/>
    <property type="match status" value="1"/>
</dbReference>
<dbReference type="PIRSF" id="PIRSF000495">
    <property type="entry name" value="Amidotransf_hisH"/>
    <property type="match status" value="1"/>
</dbReference>
<dbReference type="GO" id="GO:0016829">
    <property type="term" value="F:lyase activity"/>
    <property type="evidence" value="ECO:0007669"/>
    <property type="project" value="UniProtKB-KW"/>
</dbReference>
<evidence type="ECO:0000256" key="5">
    <source>
        <dbReference type="ARBA" id="ARBA00022605"/>
    </source>
</evidence>
<dbReference type="GO" id="GO:0000105">
    <property type="term" value="P:L-histidine biosynthetic process"/>
    <property type="evidence" value="ECO:0007669"/>
    <property type="project" value="UniProtKB-UniRule"/>
</dbReference>
<dbReference type="InterPro" id="IPR017926">
    <property type="entry name" value="GATASE"/>
</dbReference>
<dbReference type="PANTHER" id="PTHR42701">
    <property type="entry name" value="IMIDAZOLE GLYCEROL PHOSPHATE SYNTHASE SUBUNIT HISH"/>
    <property type="match status" value="1"/>
</dbReference>
<dbReference type="FunFam" id="3.40.50.880:FF:000009">
    <property type="entry name" value="Imidazole glycerol phosphate synthase subunit HisH"/>
    <property type="match status" value="1"/>
</dbReference>
<feature type="active site" evidence="12 13">
    <location>
        <position position="181"/>
    </location>
</feature>
<feature type="domain" description="Glutamine amidotransferase" evidence="14">
    <location>
        <begin position="4"/>
        <end position="197"/>
    </location>
</feature>
<gene>
    <name evidence="12 15" type="primary">hisH</name>
    <name evidence="15" type="ORF">GXY80_01165</name>
</gene>
<dbReference type="AlphaFoldDB" id="A0A971RZL6"/>
<evidence type="ECO:0000256" key="1">
    <source>
        <dbReference type="ARBA" id="ARBA00004496"/>
    </source>
</evidence>
<evidence type="ECO:0000256" key="7">
    <source>
        <dbReference type="ARBA" id="ARBA00022962"/>
    </source>
</evidence>
<keyword evidence="4 12" id="KW-0963">Cytoplasm</keyword>
<keyword evidence="9 12" id="KW-0456">Lyase</keyword>
<sequence>MIAIVDYGMGNLRSVMNAFERLGANVVLTRDKGTIERADAIVLPGVGAFGKCIENLKKFDLFDLTRGLIKNDKLYLGICLGMQILFDSSEEAPGVAGMGFIRGRVPRFSGGVKIPHMGWNAIDIVKPHPIFKDIENGSHFYFVHSFYCVPEEDGVTATRTTYGMEFASSVQKGSTFACQFHPEKSQKVGLRLLRNFIRLSKGER</sequence>
<feature type="active site" evidence="12 13">
    <location>
        <position position="183"/>
    </location>
</feature>
<reference evidence="15" key="2">
    <citation type="submission" date="2020-01" db="EMBL/GenBank/DDBJ databases">
        <authorList>
            <person name="Campanaro S."/>
        </authorList>
    </citation>
    <scope>NUCLEOTIDE SEQUENCE</scope>
    <source>
        <strain evidence="15">AS06rmzACSIP_7</strain>
    </source>
</reference>
<accession>A0A971RZL6</accession>
<evidence type="ECO:0000256" key="11">
    <source>
        <dbReference type="ARBA" id="ARBA00049534"/>
    </source>
</evidence>
<evidence type="ECO:0000256" key="2">
    <source>
        <dbReference type="ARBA" id="ARBA00005091"/>
    </source>
</evidence>
<comment type="catalytic activity">
    <reaction evidence="10 12">
        <text>5-[(5-phospho-1-deoxy-D-ribulos-1-ylimino)methylamino]-1-(5-phospho-beta-D-ribosyl)imidazole-4-carboxamide + L-glutamine = D-erythro-1-(imidazol-4-yl)glycerol 3-phosphate + 5-amino-1-(5-phospho-beta-D-ribosyl)imidazole-4-carboxamide + L-glutamate + H(+)</text>
        <dbReference type="Rhea" id="RHEA:24793"/>
        <dbReference type="ChEBI" id="CHEBI:15378"/>
        <dbReference type="ChEBI" id="CHEBI:29985"/>
        <dbReference type="ChEBI" id="CHEBI:58278"/>
        <dbReference type="ChEBI" id="CHEBI:58359"/>
        <dbReference type="ChEBI" id="CHEBI:58475"/>
        <dbReference type="ChEBI" id="CHEBI:58525"/>
        <dbReference type="EC" id="4.3.2.10"/>
    </reaction>
</comment>
<comment type="caution">
    <text evidence="15">The sequence shown here is derived from an EMBL/GenBank/DDBJ whole genome shotgun (WGS) entry which is preliminary data.</text>
</comment>
<evidence type="ECO:0000256" key="4">
    <source>
        <dbReference type="ARBA" id="ARBA00022490"/>
    </source>
</evidence>
<evidence type="ECO:0000313" key="15">
    <source>
        <dbReference type="EMBL" id="NLW34081.1"/>
    </source>
</evidence>
<dbReference type="GO" id="GO:0005737">
    <property type="term" value="C:cytoplasm"/>
    <property type="evidence" value="ECO:0007669"/>
    <property type="project" value="UniProtKB-SubCell"/>
</dbReference>
<dbReference type="GO" id="GO:0004359">
    <property type="term" value="F:glutaminase activity"/>
    <property type="evidence" value="ECO:0007669"/>
    <property type="project" value="UniProtKB-EC"/>
</dbReference>
<feature type="active site" description="Nucleophile" evidence="12 13">
    <location>
        <position position="79"/>
    </location>
</feature>
<comment type="catalytic activity">
    <reaction evidence="11 12">
        <text>L-glutamine + H2O = L-glutamate + NH4(+)</text>
        <dbReference type="Rhea" id="RHEA:15889"/>
        <dbReference type="ChEBI" id="CHEBI:15377"/>
        <dbReference type="ChEBI" id="CHEBI:28938"/>
        <dbReference type="ChEBI" id="CHEBI:29985"/>
        <dbReference type="ChEBI" id="CHEBI:58359"/>
        <dbReference type="EC" id="3.5.1.2"/>
    </reaction>
</comment>
<evidence type="ECO:0000313" key="16">
    <source>
        <dbReference type="Proteomes" id="UP000777265"/>
    </source>
</evidence>
<dbReference type="SUPFAM" id="SSF52317">
    <property type="entry name" value="Class I glutamine amidotransferase-like"/>
    <property type="match status" value="1"/>
</dbReference>
<dbReference type="GO" id="GO:0000107">
    <property type="term" value="F:imidazoleglycerol-phosphate synthase activity"/>
    <property type="evidence" value="ECO:0007669"/>
    <property type="project" value="UniProtKB-UniRule"/>
</dbReference>
<dbReference type="PROSITE" id="PS51273">
    <property type="entry name" value="GATASE_TYPE_1"/>
    <property type="match status" value="1"/>
</dbReference>
<evidence type="ECO:0000256" key="6">
    <source>
        <dbReference type="ARBA" id="ARBA00022801"/>
    </source>
</evidence>
<evidence type="ECO:0000256" key="12">
    <source>
        <dbReference type="HAMAP-Rule" id="MF_00278"/>
    </source>
</evidence>
<organism evidence="15 16">
    <name type="scientific">Syntrophorhabdus aromaticivorans</name>
    <dbReference type="NCBI Taxonomy" id="328301"/>
    <lineage>
        <taxon>Bacteria</taxon>
        <taxon>Pseudomonadati</taxon>
        <taxon>Thermodesulfobacteriota</taxon>
        <taxon>Syntrophorhabdia</taxon>
        <taxon>Syntrophorhabdales</taxon>
        <taxon>Syntrophorhabdaceae</taxon>
        <taxon>Syntrophorhabdus</taxon>
    </lineage>
</organism>
<dbReference type="EC" id="4.3.2.10" evidence="12"/>
<dbReference type="InterPro" id="IPR010139">
    <property type="entry name" value="Imidazole-glycPsynth_HisH"/>
</dbReference>
<proteinExistence type="inferred from homology"/>
<comment type="subunit">
    <text evidence="3 12">Heterodimer of HisH and HisF.</text>
</comment>
<comment type="subcellular location">
    <subcellularLocation>
        <location evidence="1 12">Cytoplasm</location>
    </subcellularLocation>
</comment>
<protein>
    <recommendedName>
        <fullName evidence="12">Imidazole glycerol phosphate synthase subunit HisH</fullName>
        <ecNumber evidence="12">4.3.2.10</ecNumber>
    </recommendedName>
    <alternativeName>
        <fullName evidence="12">IGP synthase glutaminase subunit</fullName>
        <ecNumber evidence="12">3.5.1.2</ecNumber>
    </alternativeName>
    <alternativeName>
        <fullName evidence="12">IGP synthase subunit HisH</fullName>
    </alternativeName>
    <alternativeName>
        <fullName evidence="12">ImGP synthase subunit HisH</fullName>
        <shortName evidence="12">IGPS subunit HisH</shortName>
    </alternativeName>
</protein>
<keyword evidence="5 12" id="KW-0028">Amino-acid biosynthesis</keyword>
<dbReference type="EC" id="3.5.1.2" evidence="12"/>
<name>A0A971RZL6_9BACT</name>
<dbReference type="Gene3D" id="3.40.50.880">
    <property type="match status" value="1"/>
</dbReference>
<comment type="pathway">
    <text evidence="2 12">Amino-acid biosynthesis; L-histidine biosynthesis; L-histidine from 5-phospho-alpha-D-ribose 1-diphosphate: step 5/9.</text>
</comment>
<dbReference type="PANTHER" id="PTHR42701:SF1">
    <property type="entry name" value="IMIDAZOLE GLYCEROL PHOSPHATE SYNTHASE SUBUNIT HISH"/>
    <property type="match status" value="1"/>
</dbReference>
<evidence type="ECO:0000256" key="13">
    <source>
        <dbReference type="PIRSR" id="PIRSR000495-1"/>
    </source>
</evidence>
<dbReference type="Proteomes" id="UP000777265">
    <property type="component" value="Unassembled WGS sequence"/>
</dbReference>
<reference evidence="15" key="1">
    <citation type="journal article" date="2020" name="Biotechnol. Biofuels">
        <title>New insights from the biogas microbiome by comprehensive genome-resolved metagenomics of nearly 1600 species originating from multiple anaerobic digesters.</title>
        <authorList>
            <person name="Campanaro S."/>
            <person name="Treu L."/>
            <person name="Rodriguez-R L.M."/>
            <person name="Kovalovszki A."/>
            <person name="Ziels R.M."/>
            <person name="Maus I."/>
            <person name="Zhu X."/>
            <person name="Kougias P.G."/>
            <person name="Basile A."/>
            <person name="Luo G."/>
            <person name="Schluter A."/>
            <person name="Konstantinidis K.T."/>
            <person name="Angelidaki I."/>
        </authorList>
    </citation>
    <scope>NUCLEOTIDE SEQUENCE</scope>
    <source>
        <strain evidence="15">AS06rmzACSIP_7</strain>
    </source>
</reference>
<dbReference type="InterPro" id="IPR029062">
    <property type="entry name" value="Class_I_gatase-like"/>
</dbReference>
<evidence type="ECO:0000256" key="10">
    <source>
        <dbReference type="ARBA" id="ARBA00047838"/>
    </source>
</evidence>
<dbReference type="Pfam" id="PF00117">
    <property type="entry name" value="GATase"/>
    <property type="match status" value="1"/>
</dbReference>
<evidence type="ECO:0000256" key="8">
    <source>
        <dbReference type="ARBA" id="ARBA00023102"/>
    </source>
</evidence>
<dbReference type="EMBL" id="JAAYEE010000020">
    <property type="protein sequence ID" value="NLW34081.1"/>
    <property type="molecule type" value="Genomic_DNA"/>
</dbReference>